<accession>A0A1M6MBM7</accession>
<dbReference type="Proteomes" id="UP000189935">
    <property type="component" value="Chromosome I"/>
</dbReference>
<protein>
    <recommendedName>
        <fullName evidence="4">D-alanyl-D-alanine carboxypeptidase</fullName>
    </recommendedName>
</protein>
<evidence type="ECO:0000313" key="2">
    <source>
        <dbReference type="EMBL" id="SHJ80780.1"/>
    </source>
</evidence>
<feature type="compositionally biased region" description="Basic residues" evidence="1">
    <location>
        <begin position="367"/>
        <end position="377"/>
    </location>
</feature>
<evidence type="ECO:0008006" key="4">
    <source>
        <dbReference type="Google" id="ProtNLM"/>
    </source>
</evidence>
<feature type="region of interest" description="Disordered" evidence="1">
    <location>
        <begin position="342"/>
        <end position="377"/>
    </location>
</feature>
<feature type="region of interest" description="Disordered" evidence="1">
    <location>
        <begin position="104"/>
        <end position="128"/>
    </location>
</feature>
<gene>
    <name evidence="2" type="ORF">SAMN05444159_1554</name>
</gene>
<organism evidence="2 3">
    <name type="scientific">Bradyrhizobium lablabi</name>
    <dbReference type="NCBI Taxonomy" id="722472"/>
    <lineage>
        <taxon>Bacteria</taxon>
        <taxon>Pseudomonadati</taxon>
        <taxon>Pseudomonadota</taxon>
        <taxon>Alphaproteobacteria</taxon>
        <taxon>Hyphomicrobiales</taxon>
        <taxon>Nitrobacteraceae</taxon>
        <taxon>Bradyrhizobium</taxon>
    </lineage>
</organism>
<dbReference type="AlphaFoldDB" id="A0A1M6MBM7"/>
<name>A0A1M6MBM7_9BRAD</name>
<dbReference type="OrthoDB" id="8129988at2"/>
<dbReference type="EMBL" id="LT670844">
    <property type="protein sequence ID" value="SHJ80780.1"/>
    <property type="molecule type" value="Genomic_DNA"/>
</dbReference>
<reference evidence="2 3" key="1">
    <citation type="submission" date="2016-11" db="EMBL/GenBank/DDBJ databases">
        <authorList>
            <person name="Jaros S."/>
            <person name="Januszkiewicz K."/>
            <person name="Wedrychowicz H."/>
        </authorList>
    </citation>
    <scope>NUCLEOTIDE SEQUENCE [LARGE SCALE GENOMIC DNA]</scope>
    <source>
        <strain evidence="2 3">GAS499</strain>
    </source>
</reference>
<sequence length="377" mass="40676">MNPRRSATVAAVLCGTGIVAWFAGFGSAGIENTAAPTLDRLAPSLTADFELADAPQPTAIGNDGIGNVDVAKAAELVSGTATDTMAASDKPKPIVEAALTDSSQILPPETPPVQEATASTPNAMPEDTKDTVSSIEILDECFVVDICIDRYLWAIYQRTPKEDTIKVQELRKVTVKKKRKTVTVTKSFTKLVDEDFAWKDPKAAEKAGMPIMDYVIGGMDRSFKLKLFHALHTAEEAGLSPGITSAFRDDYRQSIASGLKAATDRSYHGGSFRGGYGHGLAADVVSVKGGTRAQRLVSTESLWKWIDAHEKEFGIGRPYLDKDPPHLAPVDGKEYVAHRGTTAVHAGSDVKERKAARHDESVEKRPRTARSSKVRTI</sequence>
<proteinExistence type="predicted"/>
<feature type="compositionally biased region" description="Basic and acidic residues" evidence="1">
    <location>
        <begin position="348"/>
        <end position="366"/>
    </location>
</feature>
<evidence type="ECO:0000256" key="1">
    <source>
        <dbReference type="SAM" id="MobiDB-lite"/>
    </source>
</evidence>
<dbReference type="RefSeq" id="WP_079537641.1">
    <property type="nucleotide sequence ID" value="NZ_LT670844.1"/>
</dbReference>
<evidence type="ECO:0000313" key="3">
    <source>
        <dbReference type="Proteomes" id="UP000189935"/>
    </source>
</evidence>